<dbReference type="Pfam" id="PF00653">
    <property type="entry name" value="BIR"/>
    <property type="match status" value="2"/>
</dbReference>
<protein>
    <submittedName>
        <fullName evidence="2">Uncharacterized protein</fullName>
    </submittedName>
</protein>
<reference evidence="2" key="1">
    <citation type="journal article" date="2019" name="bioRxiv">
        <title>The Genome of the Zebra Mussel, Dreissena polymorpha: A Resource for Invasive Species Research.</title>
        <authorList>
            <person name="McCartney M.A."/>
            <person name="Auch B."/>
            <person name="Kono T."/>
            <person name="Mallez S."/>
            <person name="Zhang Y."/>
            <person name="Obille A."/>
            <person name="Becker A."/>
            <person name="Abrahante J.E."/>
            <person name="Garbe J."/>
            <person name="Badalamenti J.P."/>
            <person name="Herman A."/>
            <person name="Mangelson H."/>
            <person name="Liachko I."/>
            <person name="Sullivan S."/>
            <person name="Sone E.D."/>
            <person name="Koren S."/>
            <person name="Silverstein K.A.T."/>
            <person name="Beckman K.B."/>
            <person name="Gohl D.M."/>
        </authorList>
    </citation>
    <scope>NUCLEOTIDE SEQUENCE</scope>
    <source>
        <strain evidence="2">Duluth1</strain>
        <tissue evidence="2">Whole animal</tissue>
    </source>
</reference>
<dbReference type="GO" id="GO:0005737">
    <property type="term" value="C:cytoplasm"/>
    <property type="evidence" value="ECO:0007669"/>
    <property type="project" value="TreeGrafter"/>
</dbReference>
<sequence length="625" mass="71468">MRKSSQKTLIDTFVVTPYTKRIKRRNTELHTYSRHGTNQSCTRGNVQQPLTLIVITFSEGHVVGVKRAKGMERIMGIFKGFEALFMSTVGVYLLFEIPQFIKDMQTRGLFKQQGLFDDINSTEFIIWRQNGSGYLISQDNADSSVSFKRLRAYLGDFRNYTCVPFHDLKREEPVKSLDAAPEIPLPLHQRLFPNERKQYVWTTYPGISKERLDSEKAEIVTSGSCFDAPKILVKRAEDYSHNNVANSLADSAKSIPESLSNNTGQRSNSIVGLQSDTNASRHVLHCGQLSTNSKDVRKPPRYPRYTVERNRFESFSQWPHDKPTPKECVESGFFYTGDGDMLRCFQCGIGLKDFSTEDNPVNEHIKHSGTCQYLLNLFGEEYIKNKQDQLETIDPDNIRCRQYAEFQRNRGTVSGNRTDRSPEYKTLESRIVSYESSNFRCAKRPYQLAEAGFFYTGIGDHFRCFSCNGGLRNWENNDDPWTEHCKWFPACRFAKETKGEAFIEHVQQMDKPAMAMMNSAASSSTTTYPINCDQDLVAIKIACIEEMGFSEDVFDKAVYQLKLDGYNHPQIDDVINRIALIQTEMNQTVAESLNSSETIQEENQRLKSMLICCKCSTRNSHAPIT</sequence>
<organism evidence="2 3">
    <name type="scientific">Dreissena polymorpha</name>
    <name type="common">Zebra mussel</name>
    <name type="synonym">Mytilus polymorpha</name>
    <dbReference type="NCBI Taxonomy" id="45954"/>
    <lineage>
        <taxon>Eukaryota</taxon>
        <taxon>Metazoa</taxon>
        <taxon>Spiralia</taxon>
        <taxon>Lophotrochozoa</taxon>
        <taxon>Mollusca</taxon>
        <taxon>Bivalvia</taxon>
        <taxon>Autobranchia</taxon>
        <taxon>Heteroconchia</taxon>
        <taxon>Euheterodonta</taxon>
        <taxon>Imparidentia</taxon>
        <taxon>Neoheterodontei</taxon>
        <taxon>Myida</taxon>
        <taxon>Dreissenoidea</taxon>
        <taxon>Dreissenidae</taxon>
        <taxon>Dreissena</taxon>
    </lineage>
</organism>
<dbReference type="GO" id="GO:0051726">
    <property type="term" value="P:regulation of cell cycle"/>
    <property type="evidence" value="ECO:0007669"/>
    <property type="project" value="TreeGrafter"/>
</dbReference>
<comment type="caution">
    <text evidence="2">The sequence shown here is derived from an EMBL/GenBank/DDBJ whole genome shotgun (WGS) entry which is preliminary data.</text>
</comment>
<evidence type="ECO:0000256" key="1">
    <source>
        <dbReference type="SAM" id="Phobius"/>
    </source>
</evidence>
<keyword evidence="1" id="KW-0812">Transmembrane</keyword>
<accession>A0A9D4CP52</accession>
<dbReference type="GO" id="GO:0005634">
    <property type="term" value="C:nucleus"/>
    <property type="evidence" value="ECO:0007669"/>
    <property type="project" value="TreeGrafter"/>
</dbReference>
<dbReference type="CDD" id="cd00022">
    <property type="entry name" value="BIR"/>
    <property type="match status" value="2"/>
</dbReference>
<evidence type="ECO:0000313" key="2">
    <source>
        <dbReference type="EMBL" id="KAH3729030.1"/>
    </source>
</evidence>
<keyword evidence="3" id="KW-1185">Reference proteome</keyword>
<evidence type="ECO:0000313" key="3">
    <source>
        <dbReference type="Proteomes" id="UP000828390"/>
    </source>
</evidence>
<keyword evidence="1" id="KW-0472">Membrane</keyword>
<reference evidence="2" key="2">
    <citation type="submission" date="2020-11" db="EMBL/GenBank/DDBJ databases">
        <authorList>
            <person name="McCartney M.A."/>
            <person name="Auch B."/>
            <person name="Kono T."/>
            <person name="Mallez S."/>
            <person name="Becker A."/>
            <person name="Gohl D.M."/>
            <person name="Silverstein K.A.T."/>
            <person name="Koren S."/>
            <person name="Bechman K.B."/>
            <person name="Herman A."/>
            <person name="Abrahante J.E."/>
            <person name="Garbe J."/>
        </authorList>
    </citation>
    <scope>NUCLEOTIDE SEQUENCE</scope>
    <source>
        <strain evidence="2">Duluth1</strain>
        <tissue evidence="2">Whole animal</tissue>
    </source>
</reference>
<dbReference type="PANTHER" id="PTHR10044">
    <property type="entry name" value="INHIBITOR OF APOPTOSIS"/>
    <property type="match status" value="1"/>
</dbReference>
<dbReference type="Proteomes" id="UP000828390">
    <property type="component" value="Unassembled WGS sequence"/>
</dbReference>
<dbReference type="EMBL" id="JAIWYP010000012">
    <property type="protein sequence ID" value="KAH3729030.1"/>
    <property type="molecule type" value="Genomic_DNA"/>
</dbReference>
<dbReference type="SUPFAM" id="SSF57924">
    <property type="entry name" value="Inhibitor of apoptosis (IAP) repeat"/>
    <property type="match status" value="2"/>
</dbReference>
<dbReference type="AlphaFoldDB" id="A0A9D4CP52"/>
<dbReference type="InterPro" id="IPR001370">
    <property type="entry name" value="BIR_rpt"/>
</dbReference>
<proteinExistence type="predicted"/>
<dbReference type="InterPro" id="IPR050784">
    <property type="entry name" value="IAP"/>
</dbReference>
<dbReference type="SMART" id="SM00238">
    <property type="entry name" value="BIR"/>
    <property type="match status" value="2"/>
</dbReference>
<name>A0A9D4CP52_DREPO</name>
<dbReference type="PANTHER" id="PTHR10044:SF139">
    <property type="entry name" value="DEATH-ASSOCIATED INHIBITOR OF APOPTOSIS 2"/>
    <property type="match status" value="1"/>
</dbReference>
<keyword evidence="1" id="KW-1133">Transmembrane helix</keyword>
<dbReference type="PROSITE" id="PS50143">
    <property type="entry name" value="BIR_REPEAT_2"/>
    <property type="match status" value="2"/>
</dbReference>
<gene>
    <name evidence="2" type="ORF">DPMN_054993</name>
</gene>
<feature type="transmembrane region" description="Helical" evidence="1">
    <location>
        <begin position="76"/>
        <end position="95"/>
    </location>
</feature>
<dbReference type="Gene3D" id="1.10.1170.10">
    <property type="entry name" value="Inhibitor Of Apoptosis Protein (2mihbC-IAP-1), Chain A"/>
    <property type="match status" value="2"/>
</dbReference>